<dbReference type="InterPro" id="IPR003123">
    <property type="entry name" value="VPS9"/>
</dbReference>
<evidence type="ECO:0000256" key="1">
    <source>
        <dbReference type="SAM" id="MobiDB-lite"/>
    </source>
</evidence>
<sequence length="712" mass="83237">MEAKNNLKEANVDSEIGKKIGKKIESEIGKKIGNEIDSEIGKNIGNEIESNILDTEIGNEIGIKSTVAEKFSETNKTYSLPNNRQEIYDSAIESNKIDQDIKFRTMFGLNPLLPPASNLPVSSNDENMQLKSITLLDDKKNEKYFVSSTSLSLPNTTMYSSMCHCHDQIQEFLKNNPVLYNYLKDVSHVVRHHSYQKKFRILKKAYGQLSQFLKCKYGLFVIDKILWEGIDRKSVTFLKKIETGILKTPEIIDDMPSAGYEQNYQMNIQSTGKNDIKNTQSLENIKSTGKNGVQNTQSLENTQSTGKNDVQNTQFLENIKSTGKNDVKNIKSTGKNGVHNTQSTGKNDIKKSLEMITPENITIDNQNVTRLQRKNPSTGTKNYFIKAYQSAKRYIEKTIYQQSSNGSTNKRTDNLKNVKQSDISTFYLKRVIYQPFYNKPDNEIINEKIKFYKNIKLEHLEIVNQTKGIDKSAFLDEYKQEFNKMIRCYSPFSKLIHFYKIIDFLITKKDYRHIENILPVLIYLIIKIEYFDILIDLECIKMGLKLNQNHKLEECKKFEERKNFEDRKNEEHKKFEERKNFEECKNEERKKFEERKNFEECKNEERIKFEDRKNFEIQTEKTSMEEEKPFYSENMTQEKELCQHISCKSSNINENILLNCTPICLCYVPLTNSQSNYLIVLLESAIFFIKTMEFNRLKISQDEYDSLFLNRI</sequence>
<name>A0A0R0M741_9MICR</name>
<feature type="region of interest" description="Disordered" evidence="1">
    <location>
        <begin position="326"/>
        <end position="345"/>
    </location>
</feature>
<feature type="domain" description="VPS9" evidence="2">
    <location>
        <begin position="439"/>
        <end position="574"/>
    </location>
</feature>
<dbReference type="Proteomes" id="UP000051530">
    <property type="component" value="Unassembled WGS sequence"/>
</dbReference>
<dbReference type="SUPFAM" id="SSF109993">
    <property type="entry name" value="VPS9 domain"/>
    <property type="match status" value="1"/>
</dbReference>
<gene>
    <name evidence="3" type="ORF">M153_1000147853</name>
</gene>
<dbReference type="Gene3D" id="1.20.1050.80">
    <property type="entry name" value="VPS9 domain"/>
    <property type="match status" value="1"/>
</dbReference>
<dbReference type="VEuPathDB" id="MicrosporidiaDB:M153_1000147853"/>
<dbReference type="OrthoDB" id="300289at2759"/>
<protein>
    <recommendedName>
        <fullName evidence="2">VPS9 domain-containing protein</fullName>
    </recommendedName>
</protein>
<accession>A0A0R0M741</accession>
<dbReference type="InterPro" id="IPR037191">
    <property type="entry name" value="VPS9_dom_sf"/>
</dbReference>
<evidence type="ECO:0000313" key="3">
    <source>
        <dbReference type="EMBL" id="KRH95342.1"/>
    </source>
</evidence>
<reference evidence="3 4" key="1">
    <citation type="submission" date="2015-07" db="EMBL/GenBank/DDBJ databases">
        <title>The genome of Pseudoloma neurophilia, a relevant intracellular parasite of the zebrafish.</title>
        <authorList>
            <person name="Ndikumana S."/>
            <person name="Pelin A."/>
            <person name="Sanders J."/>
            <person name="Corradi N."/>
        </authorList>
    </citation>
    <scope>NUCLEOTIDE SEQUENCE [LARGE SCALE GENOMIC DNA]</scope>
    <source>
        <strain evidence="3 4">MK1</strain>
    </source>
</reference>
<feature type="compositionally biased region" description="Polar residues" evidence="1">
    <location>
        <begin position="330"/>
        <end position="345"/>
    </location>
</feature>
<evidence type="ECO:0000259" key="2">
    <source>
        <dbReference type="PROSITE" id="PS51205"/>
    </source>
</evidence>
<dbReference type="PROSITE" id="PS51205">
    <property type="entry name" value="VPS9"/>
    <property type="match status" value="1"/>
</dbReference>
<dbReference type="EMBL" id="LGUB01000001">
    <property type="protein sequence ID" value="KRH95342.1"/>
    <property type="molecule type" value="Genomic_DNA"/>
</dbReference>
<dbReference type="AlphaFoldDB" id="A0A0R0M741"/>
<keyword evidence="4" id="KW-1185">Reference proteome</keyword>
<evidence type="ECO:0000313" key="4">
    <source>
        <dbReference type="Proteomes" id="UP000051530"/>
    </source>
</evidence>
<proteinExistence type="predicted"/>
<organism evidence="3 4">
    <name type="scientific">Pseudoloma neurophilia</name>
    <dbReference type="NCBI Taxonomy" id="146866"/>
    <lineage>
        <taxon>Eukaryota</taxon>
        <taxon>Fungi</taxon>
        <taxon>Fungi incertae sedis</taxon>
        <taxon>Microsporidia</taxon>
        <taxon>Pseudoloma</taxon>
    </lineage>
</organism>
<comment type="caution">
    <text evidence="3">The sequence shown here is derived from an EMBL/GenBank/DDBJ whole genome shotgun (WGS) entry which is preliminary data.</text>
</comment>